<dbReference type="NCBIfam" id="TIGR01863">
    <property type="entry name" value="cas_Csd1"/>
    <property type="match status" value="1"/>
</dbReference>
<dbReference type="HOGENOM" id="CLU_016417_0_0_5"/>
<reference evidence="1 2" key="2">
    <citation type="journal article" date="2012" name="Int. J. Syst. Evol. Microbiol.">
        <title>Magnetococcus marinus gen. nov., sp. nov., a marine, magnetotactic bacterium that represents a novel lineage (Magnetococcaceae fam. nov.; Magnetococcales ord. nov.) at the base of the Alphaproteobacteria.</title>
        <authorList>
            <person name="Bazylinski D.A."/>
            <person name="Williams T.J."/>
            <person name="Lefevre C.T."/>
            <person name="Berg R.J."/>
            <person name="Zhang C.L."/>
            <person name="Bowser S.S."/>
            <person name="Dean A.J."/>
            <person name="Beveridge T.J."/>
        </authorList>
    </citation>
    <scope>NUCLEOTIDE SEQUENCE [LARGE SCALE GENOMIC DNA]</scope>
    <source>
        <strain evidence="2">ATCC BAA-1437 / JCM 17883 / MC-1</strain>
    </source>
</reference>
<dbReference type="RefSeq" id="WP_011715062.1">
    <property type="nucleotide sequence ID" value="NC_008576.1"/>
</dbReference>
<dbReference type="STRING" id="156889.Mmc1_3521"/>
<dbReference type="EMBL" id="CP000471">
    <property type="protein sequence ID" value="ABK46006.1"/>
    <property type="molecule type" value="Genomic_DNA"/>
</dbReference>
<dbReference type="InterPro" id="IPR010144">
    <property type="entry name" value="CRISPR-assoc_prot_Csd1-typ"/>
</dbReference>
<dbReference type="AlphaFoldDB" id="A0LDG3"/>
<accession>A0LDG3</accession>
<reference evidence="2" key="1">
    <citation type="journal article" date="2009" name="Appl. Environ. Microbiol.">
        <title>Complete genome sequence of the chemolithoautotrophic marine magnetotactic coccus strain MC-1.</title>
        <authorList>
            <person name="Schubbe S."/>
            <person name="Williams T.J."/>
            <person name="Xie G."/>
            <person name="Kiss H.E."/>
            <person name="Brettin T.S."/>
            <person name="Martinez D."/>
            <person name="Ross C.A."/>
            <person name="Schuler D."/>
            <person name="Cox B.L."/>
            <person name="Nealson K.H."/>
            <person name="Bazylinski D.A."/>
        </authorList>
    </citation>
    <scope>NUCLEOTIDE SEQUENCE [LARGE SCALE GENOMIC DNA]</scope>
    <source>
        <strain evidence="2">ATCC BAA-1437 / JCM 17883 / MC-1</strain>
    </source>
</reference>
<keyword evidence="2" id="KW-1185">Reference proteome</keyword>
<dbReference type="Proteomes" id="UP000002586">
    <property type="component" value="Chromosome"/>
</dbReference>
<organism evidence="1 2">
    <name type="scientific">Magnetococcus marinus (strain ATCC BAA-1437 / JCM 17883 / MC-1)</name>
    <dbReference type="NCBI Taxonomy" id="156889"/>
    <lineage>
        <taxon>Bacteria</taxon>
        <taxon>Pseudomonadati</taxon>
        <taxon>Pseudomonadota</taxon>
        <taxon>Magnetococcia</taxon>
        <taxon>Magnetococcales</taxon>
        <taxon>Magnetococcaceae</taxon>
        <taxon>Magnetococcus</taxon>
    </lineage>
</organism>
<dbReference type="eggNOG" id="COG5632">
    <property type="taxonomic scope" value="Bacteria"/>
</dbReference>
<proteinExistence type="predicted"/>
<evidence type="ECO:0000313" key="2">
    <source>
        <dbReference type="Proteomes" id="UP000002586"/>
    </source>
</evidence>
<protein>
    <submittedName>
        <fullName evidence="1">CRISPR-associated protein, Csd1 family</fullName>
    </submittedName>
</protein>
<evidence type="ECO:0000313" key="1">
    <source>
        <dbReference type="EMBL" id="ABK46006.1"/>
    </source>
</evidence>
<dbReference type="CDD" id="cd09642">
    <property type="entry name" value="Cas8c_I-C"/>
    <property type="match status" value="1"/>
</dbReference>
<dbReference type="Pfam" id="PF09709">
    <property type="entry name" value="Cas_Csd1"/>
    <property type="match status" value="1"/>
</dbReference>
<dbReference type="KEGG" id="mgm:Mmc1_3521"/>
<dbReference type="OrthoDB" id="9778918at2"/>
<name>A0LDG3_MAGMM</name>
<sequence>MSWMQMLHTTYECCKDQLGPIYHTTQQAHLEVVLDHSGTFLRAHVPSSKTDSTTLIPCSEKSAGRTSGLMNHPLADKLQYVAGDYLSFAGALSEKEQTKMMESHRLYKEALATWADSPQSHPTVKAIYAYVAQGRLVGDLVNAGILPCVEGSIPPKWQGPKEETPAIYKAVTGMPLDAFVRWRVEPAPGVCEIEPWNDPQLIQAWIDHYLALLEESAPRGTCMVTGQTDVLLAQSHPAKLRHAADKAKLISANDSSGYTYRGRFLSADEVCGVGLETTQQVHNTLRWLIEKQGYRQGDLRIVAWAVDGRTTPGILISTQELLGDNVPAETEEEDELLPTSSMGHSVDQSFGLRLGKKISGYYSQLGDLTDIVVMGIDSATPGRMSIIYYRELQQTEFLQRLEKWHSQMAWPQNFGKDSQFTGAPAPRDIAEAAYGRRLDDKLKSTTLQRILPCIIDEQPFPEDLIHAVVHRTSNRVAFDRSKTGFQWEWEKCLGIACALVRGSNLRAHIKKEYAMALEPDYTSRDYLYGRLLALADYLEEQALHAANEHRATNAARLMQRFSQRPNATWLTIYDALLPYKNRLQVNKPGLYINMMRELDNVMNLFAIADYQNDAPLKGEYLLGYHCQRAVLWAKKGDKTGTQATETE</sequence>
<gene>
    <name evidence="1" type="ordered locus">Mmc1_3521</name>
</gene>